<evidence type="ECO:0000256" key="2">
    <source>
        <dbReference type="PROSITE-ProRule" id="PRU00339"/>
    </source>
</evidence>
<evidence type="ECO:0000256" key="1">
    <source>
        <dbReference type="ARBA" id="ARBA00022737"/>
    </source>
</evidence>
<keyword evidence="1" id="KW-0677">Repeat</keyword>
<gene>
    <name evidence="4" type="ORF">GOP47_0012947</name>
</gene>
<dbReference type="Proteomes" id="UP000886520">
    <property type="component" value="Chromosome 12"/>
</dbReference>
<feature type="repeat" description="PPR" evidence="3">
    <location>
        <begin position="260"/>
        <end position="294"/>
    </location>
</feature>
<dbReference type="AlphaFoldDB" id="A0A9D4US77"/>
<dbReference type="OrthoDB" id="1894317at2759"/>
<feature type="repeat" description="PPR" evidence="3">
    <location>
        <begin position="667"/>
        <end position="701"/>
    </location>
</feature>
<dbReference type="SUPFAM" id="SSF48452">
    <property type="entry name" value="TPR-like"/>
    <property type="match status" value="1"/>
</dbReference>
<reference evidence="4" key="1">
    <citation type="submission" date="2021-01" db="EMBL/GenBank/DDBJ databases">
        <title>Adiantum capillus-veneris genome.</title>
        <authorList>
            <person name="Fang Y."/>
            <person name="Liao Q."/>
        </authorList>
    </citation>
    <scope>NUCLEOTIDE SEQUENCE</scope>
    <source>
        <strain evidence="4">H3</strain>
        <tissue evidence="4">Leaf</tissue>
    </source>
</reference>
<accession>A0A9D4US77</accession>
<dbReference type="InterPro" id="IPR046960">
    <property type="entry name" value="PPR_At4g14850-like_plant"/>
</dbReference>
<keyword evidence="5" id="KW-1185">Reference proteome</keyword>
<feature type="repeat" description="PPR" evidence="3">
    <location>
        <begin position="552"/>
        <end position="586"/>
    </location>
</feature>
<feature type="repeat" description="PPR" evidence="3">
    <location>
        <begin position="879"/>
        <end position="913"/>
    </location>
</feature>
<dbReference type="FunFam" id="1.25.40.10:FF:000158">
    <property type="entry name" value="pentatricopeptide repeat-containing protein At2g33680"/>
    <property type="match status" value="1"/>
</dbReference>
<feature type="repeat" description="PPR" evidence="3">
    <location>
        <begin position="225"/>
        <end position="259"/>
    </location>
</feature>
<dbReference type="PROSITE" id="PS51375">
    <property type="entry name" value="PPR"/>
    <property type="match status" value="7"/>
</dbReference>
<dbReference type="InterPro" id="IPR019734">
    <property type="entry name" value="TPR_rpt"/>
</dbReference>
<dbReference type="EMBL" id="JABFUD020000012">
    <property type="protein sequence ID" value="KAI5072841.1"/>
    <property type="molecule type" value="Genomic_DNA"/>
</dbReference>
<dbReference type="GO" id="GO:0009451">
    <property type="term" value="P:RNA modification"/>
    <property type="evidence" value="ECO:0007669"/>
    <property type="project" value="InterPro"/>
</dbReference>
<dbReference type="GO" id="GO:0003723">
    <property type="term" value="F:RNA binding"/>
    <property type="evidence" value="ECO:0007669"/>
    <property type="project" value="InterPro"/>
</dbReference>
<protein>
    <recommendedName>
        <fullName evidence="6">Pentatricopeptide repeat-containing protein</fullName>
    </recommendedName>
</protein>
<feature type="repeat" description="TPR" evidence="2">
    <location>
        <begin position="983"/>
        <end position="1016"/>
    </location>
</feature>
<dbReference type="InterPro" id="IPR011990">
    <property type="entry name" value="TPR-like_helical_dom_sf"/>
</dbReference>
<dbReference type="NCBIfam" id="TIGR00756">
    <property type="entry name" value="PPR"/>
    <property type="match status" value="6"/>
</dbReference>
<dbReference type="Pfam" id="PF01535">
    <property type="entry name" value="PPR"/>
    <property type="match status" value="8"/>
</dbReference>
<dbReference type="Gene3D" id="1.25.40.10">
    <property type="entry name" value="Tetratricopeptide repeat domain"/>
    <property type="match status" value="7"/>
</dbReference>
<name>A0A9D4US77_ADICA</name>
<evidence type="ECO:0000256" key="3">
    <source>
        <dbReference type="PROSITE-ProRule" id="PRU00708"/>
    </source>
</evidence>
<dbReference type="PANTHER" id="PTHR47926">
    <property type="entry name" value="PENTATRICOPEPTIDE REPEAT-CONTAINING PROTEIN"/>
    <property type="match status" value="1"/>
</dbReference>
<dbReference type="GO" id="GO:0048731">
    <property type="term" value="P:system development"/>
    <property type="evidence" value="ECO:0007669"/>
    <property type="project" value="UniProtKB-ARBA"/>
</dbReference>
<evidence type="ECO:0008006" key="6">
    <source>
        <dbReference type="Google" id="ProtNLM"/>
    </source>
</evidence>
<dbReference type="Pfam" id="PF13041">
    <property type="entry name" value="PPR_2"/>
    <property type="match status" value="4"/>
</dbReference>
<organism evidence="4 5">
    <name type="scientific">Adiantum capillus-veneris</name>
    <name type="common">Maidenhair fern</name>
    <dbReference type="NCBI Taxonomy" id="13818"/>
    <lineage>
        <taxon>Eukaryota</taxon>
        <taxon>Viridiplantae</taxon>
        <taxon>Streptophyta</taxon>
        <taxon>Embryophyta</taxon>
        <taxon>Tracheophyta</taxon>
        <taxon>Polypodiopsida</taxon>
        <taxon>Polypodiidae</taxon>
        <taxon>Polypodiales</taxon>
        <taxon>Pteridineae</taxon>
        <taxon>Pteridaceae</taxon>
        <taxon>Vittarioideae</taxon>
        <taxon>Adiantum</taxon>
    </lineage>
</organism>
<dbReference type="InterPro" id="IPR002885">
    <property type="entry name" value="PPR_rpt"/>
</dbReference>
<evidence type="ECO:0000313" key="4">
    <source>
        <dbReference type="EMBL" id="KAI5072841.1"/>
    </source>
</evidence>
<feature type="repeat" description="PPR" evidence="3">
    <location>
        <begin position="326"/>
        <end position="360"/>
    </location>
</feature>
<feature type="repeat" description="PPR" evidence="3">
    <location>
        <begin position="778"/>
        <end position="812"/>
    </location>
</feature>
<keyword evidence="2" id="KW-0802">TPR repeat</keyword>
<evidence type="ECO:0000313" key="5">
    <source>
        <dbReference type="Proteomes" id="UP000886520"/>
    </source>
</evidence>
<comment type="caution">
    <text evidence="4">The sequence shown here is derived from an EMBL/GenBank/DDBJ whole genome shotgun (WGS) entry which is preliminary data.</text>
</comment>
<proteinExistence type="predicted"/>
<sequence>MPTFILIVRKAVSHHHYTHQQQHTSAVHRHLQHHHLYPHHHHLHGYRHLPRCDQHGMQTRTQEEEELLWEDLFSKPLNWVDCRRRKRTPLHPDFRHKTSKAPLWLNSMCKPHWVDSRLAVPGPGNPPEENAVREFCNKGELDIAMDALSHMDYDGFIPSDDLYITILKACYKCKALSHAAYISAHIFRRNTELCEPLQDALIIALAKCGGVLHARSLLHTLPHCSVDSWTAVIDGFVEYGRDRDALITFGQMHELNLQPNSNTYASLFKACSSLGKLEEGRWLHADGESKGFTLMPATGTALMSMYSKCESFLEAESVFSMLLQRDVLSWNAMLSVYLEHGIWDKALVAYRQMQEEGWTSNALIYTIVLQACGFLGEKESLFFERQPNSEMYLEIGRALHADIRENGFATDISLGTALITMYGKCGSIPEALNVFQCFSEFDIAPWRAMLSAYVQQGQGAEALVAYKKLHEYCLIPDVHIFVISLRACIMLMENEETTPMASLEIGEALGEDAQSNGFASNTLIGNTLVSMYGKSGNIVGTENVFVGLLQRDVVSWNAMLSAYIQHGQVAKAFLLYRQMVVEGVTGDVLSYVLCFQACGILAEQENLVCKPQPNSVSIQVGHALHAVARIETHCSNLFICNALISMYGKCGRLVEAESVFCSSVAVDVVSWNAMLTAYVENCEGHKALQLYTQMRRGHEYPNKLTYVIALQACIDLAEQEGESNEVVALEMGHALHTDRLLEGYLSDDVICSTLVSLYGKCGALADAETMFSRLIHRDLNLWNGMLSSYVEQGHDEKALHMINQMECDGMPIDEITVVLALQVCSTLGSVEMCRQIYFKVISIGFDSSPNPINTLIHSFGHCASSVEAKDVFFQLSQPDKVAWNAWIGSYLQEGDFERSLFVFRMMQLAGITPDAFAYLSLLCTCSHVGLVESSFEIFESMSRDFHLSPEVKHYSVMIDILGRTGNFKKVKRLLSAMPMQANLPLWLSLLGACRTHGNLELAKEAFKQAMDLQPSDPAAYVLISNIHAIDYCSRETG</sequence>
<dbReference type="PANTHER" id="PTHR47926:SF533">
    <property type="entry name" value="DYW DOMAIN-CONTAINING PROTEIN"/>
    <property type="match status" value="1"/>
</dbReference>
<dbReference type="PROSITE" id="PS50005">
    <property type="entry name" value="TPR"/>
    <property type="match status" value="1"/>
</dbReference>